<accession>A0A8J6N9X0</accession>
<comment type="caution">
    <text evidence="1">The sequence shown here is derived from an EMBL/GenBank/DDBJ whole genome shotgun (WGS) entry which is preliminary data.</text>
</comment>
<organism evidence="1 2">
    <name type="scientific">Candidatus Desulfobia pelagia</name>
    <dbReference type="NCBI Taxonomy" id="2841692"/>
    <lineage>
        <taxon>Bacteria</taxon>
        <taxon>Pseudomonadati</taxon>
        <taxon>Thermodesulfobacteriota</taxon>
        <taxon>Desulfobulbia</taxon>
        <taxon>Desulfobulbales</taxon>
        <taxon>Desulfobulbaceae</taxon>
        <taxon>Candidatus Desulfobia</taxon>
    </lineage>
</organism>
<dbReference type="EMBL" id="JACNJZ010000029">
    <property type="protein sequence ID" value="MBC8316380.1"/>
    <property type="molecule type" value="Genomic_DNA"/>
</dbReference>
<evidence type="ECO:0000313" key="1">
    <source>
        <dbReference type="EMBL" id="MBC8316380.1"/>
    </source>
</evidence>
<gene>
    <name evidence="1" type="ORF">H8E41_00640</name>
</gene>
<proteinExistence type="predicted"/>
<dbReference type="Proteomes" id="UP000614424">
    <property type="component" value="Unassembled WGS sequence"/>
</dbReference>
<protein>
    <submittedName>
        <fullName evidence="1">Uncharacterized protein</fullName>
    </submittedName>
</protein>
<sequence>MTEKVEREFIPSLREGVDVVRMIFFKKMKEYLSEKYQSEKASYPGMIAGAMMNELFGTPNPTGNFGEFALANRETIENELHDVGSRLPDLCIPLTDALRIHFLCNHQEGIAGDNEEILKKARDYGILIEERDVPLPKGFMELVHRIGVSYGLLNSQ</sequence>
<dbReference type="AlphaFoldDB" id="A0A8J6N9X0"/>
<reference evidence="1 2" key="1">
    <citation type="submission" date="2020-08" db="EMBL/GenBank/DDBJ databases">
        <title>Bridging the membrane lipid divide: bacteria of the FCB group superphylum have the potential to synthesize archaeal ether lipids.</title>
        <authorList>
            <person name="Villanueva L."/>
            <person name="Von Meijenfeldt F.A.B."/>
            <person name="Westbye A.B."/>
            <person name="Yadav S."/>
            <person name="Hopmans E.C."/>
            <person name="Dutilh B.E."/>
            <person name="Sinninghe Damste J.S."/>
        </authorList>
    </citation>
    <scope>NUCLEOTIDE SEQUENCE [LARGE SCALE GENOMIC DNA]</scope>
    <source>
        <strain evidence="1">NIOZ-UU47</strain>
    </source>
</reference>
<name>A0A8J6N9X0_9BACT</name>
<evidence type="ECO:0000313" key="2">
    <source>
        <dbReference type="Proteomes" id="UP000614424"/>
    </source>
</evidence>